<evidence type="ECO:0000256" key="2">
    <source>
        <dbReference type="ARBA" id="ARBA00013855"/>
    </source>
</evidence>
<dbReference type="EMBL" id="CP046566">
    <property type="protein sequence ID" value="QGW29556.1"/>
    <property type="molecule type" value="Genomic_DNA"/>
</dbReference>
<protein>
    <recommendedName>
        <fullName evidence="2">Cell shape-determining protein MreC</fullName>
    </recommendedName>
    <alternativeName>
        <fullName evidence="4">Cell shape protein MreC</fullName>
    </alternativeName>
</protein>
<dbReference type="InterPro" id="IPR042175">
    <property type="entry name" value="Cell/Rod_MreC_2"/>
</dbReference>
<evidence type="ECO:0000256" key="4">
    <source>
        <dbReference type="ARBA" id="ARBA00032089"/>
    </source>
</evidence>
<comment type="similarity">
    <text evidence="1">Belongs to the MreC family.</text>
</comment>
<sequence>MRNFFLLLRRLQVLLLFLLLQAVSITLLVRYNKSHQAKYMEWSYDVTGSINKRYSDVAAYFSLADNNKRLAEENNRLRNLLAENFTSIDTSATLRFDTAMIDSSRVMRKYLWRNAAVINNSVSSQNNFITIERGRLQGIAPEMAVVSAGGIVGVVTDVSDNMAIVRSLLHRKSITSVMLKNSGTTGLLEWDGKNPGLLQLKGIPKSTALKVGDTVLTSNISLNYPAGLMVGTIAKVEKETDGNNYKLQVKPGNNFYSVDYVDVIENLFLKEQRDIEQRINKQQQQ</sequence>
<feature type="domain" description="Rod shape-determining protein MreC beta-barrel core" evidence="5">
    <location>
        <begin position="117"/>
        <end position="265"/>
    </location>
</feature>
<dbReference type="PANTHER" id="PTHR34138">
    <property type="entry name" value="CELL SHAPE-DETERMINING PROTEIN MREC"/>
    <property type="match status" value="1"/>
</dbReference>
<evidence type="ECO:0000313" key="7">
    <source>
        <dbReference type="Proteomes" id="UP000426027"/>
    </source>
</evidence>
<organism evidence="6 7">
    <name type="scientific">Phnomibacter ginsenosidimutans</name>
    <dbReference type="NCBI Taxonomy" id="2676868"/>
    <lineage>
        <taxon>Bacteria</taxon>
        <taxon>Pseudomonadati</taxon>
        <taxon>Bacteroidota</taxon>
        <taxon>Chitinophagia</taxon>
        <taxon>Chitinophagales</taxon>
        <taxon>Chitinophagaceae</taxon>
        <taxon>Phnomibacter</taxon>
    </lineage>
</organism>
<dbReference type="Gene3D" id="2.40.10.350">
    <property type="entry name" value="Rod shape-determining protein MreC, domain 2"/>
    <property type="match status" value="1"/>
</dbReference>
<evidence type="ECO:0000256" key="1">
    <source>
        <dbReference type="ARBA" id="ARBA00009369"/>
    </source>
</evidence>
<evidence type="ECO:0000256" key="3">
    <source>
        <dbReference type="ARBA" id="ARBA00022960"/>
    </source>
</evidence>
<name>A0A6I6G9R9_9BACT</name>
<dbReference type="PANTHER" id="PTHR34138:SF1">
    <property type="entry name" value="CELL SHAPE-DETERMINING PROTEIN MREC"/>
    <property type="match status" value="1"/>
</dbReference>
<evidence type="ECO:0000259" key="5">
    <source>
        <dbReference type="Pfam" id="PF04085"/>
    </source>
</evidence>
<dbReference type="Gene3D" id="2.40.10.340">
    <property type="entry name" value="Rod shape-determining protein MreC, domain 1"/>
    <property type="match status" value="1"/>
</dbReference>
<dbReference type="GO" id="GO:0005886">
    <property type="term" value="C:plasma membrane"/>
    <property type="evidence" value="ECO:0007669"/>
    <property type="project" value="TreeGrafter"/>
</dbReference>
<dbReference type="AlphaFoldDB" id="A0A6I6G9R9"/>
<dbReference type="InterPro" id="IPR007221">
    <property type="entry name" value="MreC"/>
</dbReference>
<dbReference type="InterPro" id="IPR042177">
    <property type="entry name" value="Cell/Rod_1"/>
</dbReference>
<dbReference type="GO" id="GO:0008360">
    <property type="term" value="P:regulation of cell shape"/>
    <property type="evidence" value="ECO:0007669"/>
    <property type="project" value="UniProtKB-KW"/>
</dbReference>
<dbReference type="InterPro" id="IPR055342">
    <property type="entry name" value="MreC_beta-barrel_core"/>
</dbReference>
<keyword evidence="3" id="KW-0133">Cell shape</keyword>
<accession>A0A6I6G9R9</accession>
<evidence type="ECO:0000313" key="6">
    <source>
        <dbReference type="EMBL" id="QGW29556.1"/>
    </source>
</evidence>
<reference evidence="6 7" key="1">
    <citation type="submission" date="2019-11" db="EMBL/GenBank/DDBJ databases">
        <authorList>
            <person name="Im W.T."/>
        </authorList>
    </citation>
    <scope>NUCLEOTIDE SEQUENCE [LARGE SCALE GENOMIC DNA]</scope>
    <source>
        <strain evidence="6 7">SB-02</strain>
    </source>
</reference>
<keyword evidence="7" id="KW-1185">Reference proteome</keyword>
<proteinExistence type="inferred from homology"/>
<dbReference type="Pfam" id="PF04085">
    <property type="entry name" value="MreC"/>
    <property type="match status" value="1"/>
</dbReference>
<dbReference type="Proteomes" id="UP000426027">
    <property type="component" value="Chromosome"/>
</dbReference>
<dbReference type="NCBIfam" id="NF010532">
    <property type="entry name" value="PRK13922.9-3"/>
    <property type="match status" value="1"/>
</dbReference>
<dbReference type="RefSeq" id="WP_157479908.1">
    <property type="nucleotide sequence ID" value="NZ_CP046566.1"/>
</dbReference>
<gene>
    <name evidence="6" type="primary">mreC</name>
    <name evidence="6" type="ORF">GLV81_16840</name>
</gene>
<dbReference type="KEGG" id="fls:GLV81_16840"/>